<dbReference type="SMART" id="SM00911">
    <property type="entry name" value="HWE_HK"/>
    <property type="match status" value="1"/>
</dbReference>
<dbReference type="SMART" id="SM00387">
    <property type="entry name" value="HATPase_c"/>
    <property type="match status" value="1"/>
</dbReference>
<dbReference type="PANTHER" id="PTHR41523:SF8">
    <property type="entry name" value="ETHYLENE RESPONSE SENSOR PROTEIN"/>
    <property type="match status" value="1"/>
</dbReference>
<dbReference type="EC" id="2.7.13.3" evidence="2"/>
<comment type="caution">
    <text evidence="11">The sequence shown here is derived from an EMBL/GenBank/DDBJ whole genome shotgun (WGS) entry which is preliminary data.</text>
</comment>
<dbReference type="GO" id="GO:0004673">
    <property type="term" value="F:protein histidine kinase activity"/>
    <property type="evidence" value="ECO:0007669"/>
    <property type="project" value="UniProtKB-EC"/>
</dbReference>
<evidence type="ECO:0000256" key="2">
    <source>
        <dbReference type="ARBA" id="ARBA00012438"/>
    </source>
</evidence>
<evidence type="ECO:0000256" key="8">
    <source>
        <dbReference type="SAM" id="Phobius"/>
    </source>
</evidence>
<evidence type="ECO:0000256" key="4">
    <source>
        <dbReference type="ARBA" id="ARBA00022679"/>
    </source>
</evidence>
<reference evidence="11" key="1">
    <citation type="journal article" date="2020" name="mSystems">
        <title>Genome- and Community-Level Interaction Insights into Carbon Utilization and Element Cycling Functions of Hydrothermarchaeota in Hydrothermal Sediment.</title>
        <authorList>
            <person name="Zhou Z."/>
            <person name="Liu Y."/>
            <person name="Xu W."/>
            <person name="Pan J."/>
            <person name="Luo Z.H."/>
            <person name="Li M."/>
        </authorList>
    </citation>
    <scope>NUCLEOTIDE SEQUENCE [LARGE SCALE GENOMIC DNA]</scope>
    <source>
        <strain evidence="11">SpSt-243</strain>
    </source>
</reference>
<proteinExistence type="predicted"/>
<dbReference type="InterPro" id="IPR003594">
    <property type="entry name" value="HATPase_dom"/>
</dbReference>
<comment type="catalytic activity">
    <reaction evidence="1">
        <text>ATP + protein L-histidine = ADP + protein N-phospho-L-histidine.</text>
        <dbReference type="EC" id="2.7.13.3"/>
    </reaction>
</comment>
<evidence type="ECO:0000259" key="10">
    <source>
        <dbReference type="SMART" id="SM00911"/>
    </source>
</evidence>
<dbReference type="PANTHER" id="PTHR41523">
    <property type="entry name" value="TWO-COMPONENT SYSTEM SENSOR PROTEIN"/>
    <property type="match status" value="1"/>
</dbReference>
<feature type="domain" description="Histidine kinase/HSP90-like ATPase" evidence="9">
    <location>
        <begin position="446"/>
        <end position="538"/>
    </location>
</feature>
<name>A0A7C1T9Q6_9HYPH</name>
<protein>
    <recommendedName>
        <fullName evidence="2">histidine kinase</fullName>
        <ecNumber evidence="2">2.7.13.3</ecNumber>
    </recommendedName>
</protein>
<dbReference type="GO" id="GO:0005524">
    <property type="term" value="F:ATP binding"/>
    <property type="evidence" value="ECO:0007669"/>
    <property type="project" value="UniProtKB-KW"/>
</dbReference>
<organism evidence="11">
    <name type="scientific">Agrobacterium albertimagni</name>
    <dbReference type="NCBI Taxonomy" id="147266"/>
    <lineage>
        <taxon>Bacteria</taxon>
        <taxon>Pseudomonadati</taxon>
        <taxon>Pseudomonadota</taxon>
        <taxon>Alphaproteobacteria</taxon>
        <taxon>Hyphomicrobiales</taxon>
        <taxon>Rhizobiaceae</taxon>
        <taxon>Rhizobium/Agrobacterium group</taxon>
        <taxon>Agrobacterium</taxon>
    </lineage>
</organism>
<gene>
    <name evidence="11" type="ORF">ENP70_19525</name>
</gene>
<feature type="transmembrane region" description="Helical" evidence="8">
    <location>
        <begin position="303"/>
        <end position="323"/>
    </location>
</feature>
<dbReference type="Pfam" id="PF02518">
    <property type="entry name" value="HATPase_c"/>
    <property type="match status" value="1"/>
</dbReference>
<keyword evidence="6 11" id="KW-0418">Kinase</keyword>
<evidence type="ECO:0000256" key="3">
    <source>
        <dbReference type="ARBA" id="ARBA00022553"/>
    </source>
</evidence>
<keyword evidence="7" id="KW-0067">ATP-binding</keyword>
<evidence type="ECO:0000256" key="5">
    <source>
        <dbReference type="ARBA" id="ARBA00022741"/>
    </source>
</evidence>
<dbReference type="Gene3D" id="3.30.565.10">
    <property type="entry name" value="Histidine kinase-like ATPase, C-terminal domain"/>
    <property type="match status" value="1"/>
</dbReference>
<dbReference type="InterPro" id="IPR011495">
    <property type="entry name" value="Sig_transdc_His_kin_sub2_dim/P"/>
</dbReference>
<dbReference type="CDD" id="cd12915">
    <property type="entry name" value="PDC2_DGC_like"/>
    <property type="match status" value="1"/>
</dbReference>
<dbReference type="SUPFAM" id="SSF55874">
    <property type="entry name" value="ATPase domain of HSP90 chaperone/DNA topoisomerase II/histidine kinase"/>
    <property type="match status" value="1"/>
</dbReference>
<keyword evidence="8" id="KW-0472">Membrane</keyword>
<dbReference type="EMBL" id="DSKI01001001">
    <property type="protein sequence ID" value="HEB45824.1"/>
    <property type="molecule type" value="Genomic_DNA"/>
</dbReference>
<keyword evidence="8" id="KW-0812">Transmembrane</keyword>
<keyword evidence="5" id="KW-0547">Nucleotide-binding</keyword>
<evidence type="ECO:0000256" key="6">
    <source>
        <dbReference type="ARBA" id="ARBA00022777"/>
    </source>
</evidence>
<evidence type="ECO:0000256" key="1">
    <source>
        <dbReference type="ARBA" id="ARBA00000085"/>
    </source>
</evidence>
<evidence type="ECO:0000256" key="7">
    <source>
        <dbReference type="ARBA" id="ARBA00022840"/>
    </source>
</evidence>
<keyword evidence="8" id="KW-1133">Transmembrane helix</keyword>
<feature type="domain" description="Signal transduction histidine kinase HWE region" evidence="10">
    <location>
        <begin position="356"/>
        <end position="427"/>
    </location>
</feature>
<dbReference type="AlphaFoldDB" id="A0A7C1T9Q6"/>
<evidence type="ECO:0000313" key="11">
    <source>
        <dbReference type="EMBL" id="HEB45824.1"/>
    </source>
</evidence>
<dbReference type="InterPro" id="IPR011102">
    <property type="entry name" value="Sig_transdc_His_kinase_HWE"/>
</dbReference>
<accession>A0A7C1T9Q6</accession>
<sequence>MMVPNCSIRTALNIFRHNFERAHGLAVWGPDMVLRWFRTIQIGSVLIPVVGGLIWGGIAWQEQKAIATDHAVDSVTLVRQYSQRLIETELIKHGAARSRVNDEPADFLRSEAFHSFLAGLDSRQPDNFGLVVISDEGRMLTSSRAFPVDMVMGSRDYIDAIRGGSRLFIDRIKLEPGGEDAIIVATPFVTNDFRGMIVSSIATDTSRTFLRDVAAQENEAASLTRDDGKLLVRQVPAEPIVLSPDTPARQNMAISNEGVYEALAISDGIRRIYAFSRLGGIPLVANFGVPIDGIRAATIRSVLPVWLLMLAISAFTLVATSLARRSMLVQRESDRQALKRAEAENLAHQRAELVREMNHRIKNNLALVTSLINMQARRGSVDVQALQMRVRALAEVHDLLYRSSHGEKIDLGELLTRACDPATLVPEDRDITLEAILPSGILLPADRASPLALATLELVTNAVKHAFADRESGTIRLTLTAENDGRASLTIADDGVGIDEETTRRSGTRLVDAFVVQVGGEMTREVDGGTRYVIRFSL</sequence>
<dbReference type="InterPro" id="IPR036890">
    <property type="entry name" value="HATPase_C_sf"/>
</dbReference>
<dbReference type="Pfam" id="PF07568">
    <property type="entry name" value="HisKA_2"/>
    <property type="match status" value="1"/>
</dbReference>
<keyword evidence="3" id="KW-0597">Phosphoprotein</keyword>
<evidence type="ECO:0000259" key="9">
    <source>
        <dbReference type="SMART" id="SM00387"/>
    </source>
</evidence>
<dbReference type="Gene3D" id="3.30.450.20">
    <property type="entry name" value="PAS domain"/>
    <property type="match status" value="3"/>
</dbReference>
<keyword evidence="4" id="KW-0808">Transferase</keyword>